<dbReference type="InterPro" id="IPR055414">
    <property type="entry name" value="LRR_R13L4/SHOC2-like"/>
</dbReference>
<comment type="caution">
    <text evidence="16">The sequence shown here is derived from an EMBL/GenBank/DDBJ whole genome shotgun (WGS) entry which is preliminary data.</text>
</comment>
<dbReference type="InterPro" id="IPR003591">
    <property type="entry name" value="Leu-rich_rpt_typical-subtyp"/>
</dbReference>
<accession>A0A5J9VGE0</accession>
<dbReference type="Proteomes" id="UP000324897">
    <property type="component" value="Unassembled WGS sequence"/>
</dbReference>
<keyword evidence="11" id="KW-0325">Glycoprotein</keyword>
<dbReference type="PRINTS" id="PR00019">
    <property type="entry name" value="LEURICHRPT"/>
</dbReference>
<feature type="chain" id="PRO_5023889107" evidence="13">
    <location>
        <begin position="24"/>
        <end position="788"/>
    </location>
</feature>
<evidence type="ECO:0000313" key="16">
    <source>
        <dbReference type="EMBL" id="TVU34454.1"/>
    </source>
</evidence>
<evidence type="ECO:0000256" key="2">
    <source>
        <dbReference type="ARBA" id="ARBA00009592"/>
    </source>
</evidence>
<evidence type="ECO:0000256" key="5">
    <source>
        <dbReference type="ARBA" id="ARBA00022626"/>
    </source>
</evidence>
<dbReference type="FunFam" id="3.80.10.10:FF:000400">
    <property type="entry name" value="Nuclear pore complex protein NUP107"/>
    <property type="match status" value="1"/>
</dbReference>
<dbReference type="AlphaFoldDB" id="A0A5J9VGE0"/>
<feature type="signal peptide" evidence="13">
    <location>
        <begin position="1"/>
        <end position="23"/>
    </location>
</feature>
<keyword evidence="5" id="KW-1070">Brassinosteroid signaling pathway</keyword>
<comment type="subcellular location">
    <subcellularLocation>
        <location evidence="1">Cell membrane</location>
        <topology evidence="1">Single-pass type I membrane protein</topology>
    </subcellularLocation>
</comment>
<evidence type="ECO:0000256" key="12">
    <source>
        <dbReference type="SAM" id="Phobius"/>
    </source>
</evidence>
<dbReference type="SUPFAM" id="SSF52058">
    <property type="entry name" value="L domain-like"/>
    <property type="match status" value="2"/>
</dbReference>
<evidence type="ECO:0000313" key="17">
    <source>
        <dbReference type="Proteomes" id="UP000324897"/>
    </source>
</evidence>
<evidence type="ECO:0000256" key="11">
    <source>
        <dbReference type="ARBA" id="ARBA00023180"/>
    </source>
</evidence>
<dbReference type="SMART" id="SM00369">
    <property type="entry name" value="LRR_TYP"/>
    <property type="match status" value="11"/>
</dbReference>
<name>A0A5J9VGE0_9POAL</name>
<feature type="transmembrane region" description="Helical" evidence="12">
    <location>
        <begin position="728"/>
        <end position="751"/>
    </location>
</feature>
<feature type="non-terminal residue" evidence="16">
    <location>
        <position position="1"/>
    </location>
</feature>
<dbReference type="GO" id="GO:0009742">
    <property type="term" value="P:brassinosteroid mediated signaling pathway"/>
    <property type="evidence" value="ECO:0007669"/>
    <property type="project" value="UniProtKB-KW"/>
</dbReference>
<dbReference type="Gramene" id="TVU34454">
    <property type="protein sequence ID" value="TVU34454"/>
    <property type="gene ID" value="EJB05_16287"/>
</dbReference>
<dbReference type="InterPro" id="IPR032675">
    <property type="entry name" value="LRR_dom_sf"/>
</dbReference>
<dbReference type="Gene3D" id="3.80.10.10">
    <property type="entry name" value="Ribonuclease Inhibitor"/>
    <property type="match status" value="4"/>
</dbReference>
<dbReference type="Pfam" id="PF08263">
    <property type="entry name" value="LRRNT_2"/>
    <property type="match status" value="1"/>
</dbReference>
<dbReference type="PANTHER" id="PTHR48063">
    <property type="entry name" value="LRR RECEPTOR-LIKE KINASE"/>
    <property type="match status" value="1"/>
</dbReference>
<evidence type="ECO:0000259" key="15">
    <source>
        <dbReference type="Pfam" id="PF23598"/>
    </source>
</evidence>
<feature type="domain" description="Leucine-rich repeat-containing N-terminal plant-type" evidence="14">
    <location>
        <begin position="49"/>
        <end position="87"/>
    </location>
</feature>
<sequence length="788" mass="87184">MAVLKILVWLWILTIWCLPSLPAQSITSEPAPVVAPTRSSNRTSSRCIPSERDALLVFRTGFTDPRGNYMSSWQGEDCCQWKGVRCSDRSGHVVELELYGLKEVNSSIALPEGQANSSLLGLQHLRSLDLSDNNFNAAPIPQFIGGLQNLRYLDLSNSNFSGQVPPHLGNLSKLLSLALGGNNLSGTLPSTFRNLHSLEELWLYENNISGPVSILLNRLPGNSLIRLMLDENKLTGSLSDQLGRLKKLMFLDLRSNNLDGTITESDLSALANLKEIYLSDNSLSIVFQHNWVPPFKLDVAALQSCKLGPKFPEWLRSQNSISILDISNTSISGPIPQWFWITFSETQFLVLSRNQISGMLSPTMFSKMEAQTMDFSDNLLVGSMPKLPTNLESLDLSKNNLSGPLPTDFGNSSLKMLNLFKNSIGGRIPYYFCYLEDVFWTCLKTNYMGNFPIAMIEFPSFLRNCQKLVFLDLSYNQFSGMLPPWIGDKLLSLAFLSLRSNLFFGHIPQKLAKMKGLQFLDLACNNLSGLIPQSLADFIAMAVAPQDNNTLSEIVDYGYDMNEDDVVSYTGSSLVVTKGEQLEFTSGIIYMVNLDLSCNILTGPIPGEIGKLGALKSLNLSWNHLNEMIPNSIGDIHSLESLDLSHNEFGGEIPATLSNLLSLSHLNLSYNNLTGRIPSGNQLQTLDDQASVYIGNLGLCGPPLSKNCSQTGLPPASPEGNKDGDDTVFFFLAMGSGYVMGLWTIFCLFLFMKKWRAVCFLFSDRLYDWFYVQVALGWASLKPKIGGS</sequence>
<protein>
    <submittedName>
        <fullName evidence="16">Uncharacterized protein</fullName>
    </submittedName>
</protein>
<dbReference type="Pfam" id="PF00560">
    <property type="entry name" value="LRR_1"/>
    <property type="match status" value="4"/>
</dbReference>
<organism evidence="16 17">
    <name type="scientific">Eragrostis curvula</name>
    <name type="common">weeping love grass</name>
    <dbReference type="NCBI Taxonomy" id="38414"/>
    <lineage>
        <taxon>Eukaryota</taxon>
        <taxon>Viridiplantae</taxon>
        <taxon>Streptophyta</taxon>
        <taxon>Embryophyta</taxon>
        <taxon>Tracheophyta</taxon>
        <taxon>Spermatophyta</taxon>
        <taxon>Magnoliopsida</taxon>
        <taxon>Liliopsida</taxon>
        <taxon>Poales</taxon>
        <taxon>Poaceae</taxon>
        <taxon>PACMAD clade</taxon>
        <taxon>Chloridoideae</taxon>
        <taxon>Eragrostideae</taxon>
        <taxon>Eragrostidinae</taxon>
        <taxon>Eragrostis</taxon>
    </lineage>
</organism>
<feature type="domain" description="Disease resistance R13L4/SHOC-2-like LRR" evidence="15">
    <location>
        <begin position="115"/>
        <end position="327"/>
    </location>
</feature>
<dbReference type="Pfam" id="PF23598">
    <property type="entry name" value="LRR_14"/>
    <property type="match status" value="1"/>
</dbReference>
<evidence type="ECO:0000256" key="9">
    <source>
        <dbReference type="ARBA" id="ARBA00022989"/>
    </source>
</evidence>
<evidence type="ECO:0000256" key="8">
    <source>
        <dbReference type="ARBA" id="ARBA00022737"/>
    </source>
</evidence>
<keyword evidence="3" id="KW-1003">Cell membrane</keyword>
<dbReference type="PANTHER" id="PTHR48063:SF93">
    <property type="entry name" value="LEUCINE-RICH REPEAT-CONTAINING N-TERMINAL PLANT-TYPE DOMAIN-CONTAINING PROTEIN"/>
    <property type="match status" value="1"/>
</dbReference>
<comment type="similarity">
    <text evidence="2">Belongs to the RLP family.</text>
</comment>
<keyword evidence="8" id="KW-0677">Repeat</keyword>
<dbReference type="GO" id="GO:0009653">
    <property type="term" value="P:anatomical structure morphogenesis"/>
    <property type="evidence" value="ECO:0007669"/>
    <property type="project" value="UniProtKB-ARBA"/>
</dbReference>
<evidence type="ECO:0000256" key="7">
    <source>
        <dbReference type="ARBA" id="ARBA00022729"/>
    </source>
</evidence>
<dbReference type="Pfam" id="PF13855">
    <property type="entry name" value="LRR_8"/>
    <property type="match status" value="1"/>
</dbReference>
<dbReference type="InterPro" id="IPR046956">
    <property type="entry name" value="RLP23-like"/>
</dbReference>
<keyword evidence="9 12" id="KW-1133">Transmembrane helix</keyword>
<keyword evidence="6 12" id="KW-0812">Transmembrane</keyword>
<dbReference type="GO" id="GO:0005886">
    <property type="term" value="C:plasma membrane"/>
    <property type="evidence" value="ECO:0007669"/>
    <property type="project" value="UniProtKB-SubCell"/>
</dbReference>
<dbReference type="InterPro" id="IPR013210">
    <property type="entry name" value="LRR_N_plant-typ"/>
</dbReference>
<dbReference type="EMBL" id="RWGY01000009">
    <property type="protein sequence ID" value="TVU34454.1"/>
    <property type="molecule type" value="Genomic_DNA"/>
</dbReference>
<evidence type="ECO:0000256" key="1">
    <source>
        <dbReference type="ARBA" id="ARBA00004251"/>
    </source>
</evidence>
<keyword evidence="10 12" id="KW-0472">Membrane</keyword>
<keyword evidence="4" id="KW-0433">Leucine-rich repeat</keyword>
<dbReference type="GO" id="GO:0099402">
    <property type="term" value="P:plant organ development"/>
    <property type="evidence" value="ECO:0007669"/>
    <property type="project" value="UniProtKB-ARBA"/>
</dbReference>
<gene>
    <name evidence="16" type="ORF">EJB05_16287</name>
</gene>
<keyword evidence="7 13" id="KW-0732">Signal</keyword>
<dbReference type="PROSITE" id="PS51450">
    <property type="entry name" value="LRR"/>
    <property type="match status" value="1"/>
</dbReference>
<evidence type="ECO:0000259" key="14">
    <source>
        <dbReference type="Pfam" id="PF08263"/>
    </source>
</evidence>
<dbReference type="InterPro" id="IPR001611">
    <property type="entry name" value="Leu-rich_rpt"/>
</dbReference>
<evidence type="ECO:0000256" key="6">
    <source>
        <dbReference type="ARBA" id="ARBA00022692"/>
    </source>
</evidence>
<evidence type="ECO:0000256" key="4">
    <source>
        <dbReference type="ARBA" id="ARBA00022614"/>
    </source>
</evidence>
<dbReference type="OrthoDB" id="749832at2759"/>
<evidence type="ECO:0000256" key="3">
    <source>
        <dbReference type="ARBA" id="ARBA00022475"/>
    </source>
</evidence>
<reference evidence="16 17" key="1">
    <citation type="journal article" date="2019" name="Sci. Rep.">
        <title>A high-quality genome of Eragrostis curvula grass provides insights into Poaceae evolution and supports new strategies to enhance forage quality.</title>
        <authorList>
            <person name="Carballo J."/>
            <person name="Santos B.A.C.M."/>
            <person name="Zappacosta D."/>
            <person name="Garbus I."/>
            <person name="Selva J.P."/>
            <person name="Gallo C.A."/>
            <person name="Diaz A."/>
            <person name="Albertini E."/>
            <person name="Caccamo M."/>
            <person name="Echenique V."/>
        </authorList>
    </citation>
    <scope>NUCLEOTIDE SEQUENCE [LARGE SCALE GENOMIC DNA]</scope>
    <source>
        <strain evidence="17">cv. Victoria</strain>
        <tissue evidence="16">Leaf</tissue>
    </source>
</reference>
<dbReference type="FunFam" id="3.80.10.10:FF:000095">
    <property type="entry name" value="LRR receptor-like serine/threonine-protein kinase GSO1"/>
    <property type="match status" value="1"/>
</dbReference>
<evidence type="ECO:0000256" key="13">
    <source>
        <dbReference type="SAM" id="SignalP"/>
    </source>
</evidence>
<dbReference type="FunFam" id="3.80.10.10:FF:000111">
    <property type="entry name" value="LRR receptor-like serine/threonine-protein kinase ERECTA"/>
    <property type="match status" value="1"/>
</dbReference>
<evidence type="ECO:0000256" key="10">
    <source>
        <dbReference type="ARBA" id="ARBA00023136"/>
    </source>
</evidence>
<proteinExistence type="inferred from homology"/>
<keyword evidence="17" id="KW-1185">Reference proteome</keyword>